<proteinExistence type="predicted"/>
<evidence type="ECO:0000313" key="7">
    <source>
        <dbReference type="Proteomes" id="UP001501237"/>
    </source>
</evidence>
<dbReference type="SUPFAM" id="SSF48498">
    <property type="entry name" value="Tetracyclin repressor-like, C-terminal domain"/>
    <property type="match status" value="1"/>
</dbReference>
<sequence length="202" mass="21485">MSSHDRIVDAAEECFTRFGVAKTTVEDVAQAAGMSRATLYRNFAGGRDELILAVFLRDVERFLDSLADRLASLIGGPADGGTPGAEGLDGGEAVVDGIMAAVAFVQGEPRIAALLVPEAVGHTQAVVNQASQRVLDLCASRVEPYFDLAREAGLVRADLDVAGVVELLFRMIASLSLSPLDRPEAETRRFLRLHVVPALIPS</sequence>
<evidence type="ECO:0000313" key="6">
    <source>
        <dbReference type="EMBL" id="GAA3232981.1"/>
    </source>
</evidence>
<evidence type="ECO:0000256" key="1">
    <source>
        <dbReference type="ARBA" id="ARBA00023015"/>
    </source>
</evidence>
<dbReference type="Gene3D" id="1.10.357.10">
    <property type="entry name" value="Tetracycline Repressor, domain 2"/>
    <property type="match status" value="1"/>
</dbReference>
<accession>A0ABP6QIC1</accession>
<dbReference type="PROSITE" id="PS50977">
    <property type="entry name" value="HTH_TETR_2"/>
    <property type="match status" value="1"/>
</dbReference>
<dbReference type="PANTHER" id="PTHR30055">
    <property type="entry name" value="HTH-TYPE TRANSCRIPTIONAL REGULATOR RUTR"/>
    <property type="match status" value="1"/>
</dbReference>
<evidence type="ECO:0000256" key="3">
    <source>
        <dbReference type="ARBA" id="ARBA00023163"/>
    </source>
</evidence>
<dbReference type="InterPro" id="IPR036271">
    <property type="entry name" value="Tet_transcr_reg_TetR-rel_C_sf"/>
</dbReference>
<dbReference type="Proteomes" id="UP001501237">
    <property type="component" value="Unassembled WGS sequence"/>
</dbReference>
<dbReference type="PRINTS" id="PR00455">
    <property type="entry name" value="HTHTETR"/>
</dbReference>
<dbReference type="EMBL" id="BAAAUV010000024">
    <property type="protein sequence ID" value="GAA3232981.1"/>
    <property type="molecule type" value="Genomic_DNA"/>
</dbReference>
<feature type="domain" description="HTH tetR-type" evidence="5">
    <location>
        <begin position="1"/>
        <end position="61"/>
    </location>
</feature>
<dbReference type="Pfam" id="PF00440">
    <property type="entry name" value="TetR_N"/>
    <property type="match status" value="1"/>
</dbReference>
<name>A0ABP6QIC1_9ACTN</name>
<dbReference type="SUPFAM" id="SSF46689">
    <property type="entry name" value="Homeodomain-like"/>
    <property type="match status" value="1"/>
</dbReference>
<organism evidence="6 7">
    <name type="scientific">Actinocorallia longicatena</name>
    <dbReference type="NCBI Taxonomy" id="111803"/>
    <lineage>
        <taxon>Bacteria</taxon>
        <taxon>Bacillati</taxon>
        <taxon>Actinomycetota</taxon>
        <taxon>Actinomycetes</taxon>
        <taxon>Streptosporangiales</taxon>
        <taxon>Thermomonosporaceae</taxon>
        <taxon>Actinocorallia</taxon>
    </lineage>
</organism>
<evidence type="ECO:0000259" key="5">
    <source>
        <dbReference type="PROSITE" id="PS50977"/>
    </source>
</evidence>
<comment type="caution">
    <text evidence="6">The sequence shown here is derived from an EMBL/GenBank/DDBJ whole genome shotgun (WGS) entry which is preliminary data.</text>
</comment>
<dbReference type="PANTHER" id="PTHR30055:SF234">
    <property type="entry name" value="HTH-TYPE TRANSCRIPTIONAL REGULATOR BETI"/>
    <property type="match status" value="1"/>
</dbReference>
<protein>
    <submittedName>
        <fullName evidence="6">TetR/AcrR family transcriptional regulator</fullName>
    </submittedName>
</protein>
<keyword evidence="2 4" id="KW-0238">DNA-binding</keyword>
<keyword evidence="1" id="KW-0805">Transcription regulation</keyword>
<evidence type="ECO:0000256" key="2">
    <source>
        <dbReference type="ARBA" id="ARBA00023125"/>
    </source>
</evidence>
<dbReference type="InterPro" id="IPR050109">
    <property type="entry name" value="HTH-type_TetR-like_transc_reg"/>
</dbReference>
<keyword evidence="7" id="KW-1185">Reference proteome</keyword>
<dbReference type="RefSeq" id="WP_344835949.1">
    <property type="nucleotide sequence ID" value="NZ_BAAAUV010000024.1"/>
</dbReference>
<keyword evidence="3" id="KW-0804">Transcription</keyword>
<gene>
    <name evidence="6" type="ORF">GCM10010468_65260</name>
</gene>
<evidence type="ECO:0000256" key="4">
    <source>
        <dbReference type="PROSITE-ProRule" id="PRU00335"/>
    </source>
</evidence>
<feature type="DNA-binding region" description="H-T-H motif" evidence="4">
    <location>
        <begin position="24"/>
        <end position="43"/>
    </location>
</feature>
<dbReference type="InterPro" id="IPR009057">
    <property type="entry name" value="Homeodomain-like_sf"/>
</dbReference>
<reference evidence="7" key="1">
    <citation type="journal article" date="2019" name="Int. J. Syst. Evol. Microbiol.">
        <title>The Global Catalogue of Microorganisms (GCM) 10K type strain sequencing project: providing services to taxonomists for standard genome sequencing and annotation.</title>
        <authorList>
            <consortium name="The Broad Institute Genomics Platform"/>
            <consortium name="The Broad Institute Genome Sequencing Center for Infectious Disease"/>
            <person name="Wu L."/>
            <person name="Ma J."/>
        </authorList>
    </citation>
    <scope>NUCLEOTIDE SEQUENCE [LARGE SCALE GENOMIC DNA]</scope>
    <source>
        <strain evidence="7">JCM 9377</strain>
    </source>
</reference>
<dbReference type="InterPro" id="IPR001647">
    <property type="entry name" value="HTH_TetR"/>
</dbReference>